<dbReference type="Proteomes" id="UP000814176">
    <property type="component" value="Unassembled WGS sequence"/>
</dbReference>
<name>A0ABQ8KF70_9APHY</name>
<dbReference type="GeneID" id="72004642"/>
<comment type="caution">
    <text evidence="1">The sequence shown here is derived from an EMBL/GenBank/DDBJ whole genome shotgun (WGS) entry which is preliminary data.</text>
</comment>
<keyword evidence="2" id="KW-1185">Reference proteome</keyword>
<proteinExistence type="predicted"/>
<dbReference type="EMBL" id="JADCUA010000011">
    <property type="protein sequence ID" value="KAH9836377.1"/>
    <property type="molecule type" value="Genomic_DNA"/>
</dbReference>
<sequence>MLTAVCSAIARCTRSALVVLSASACARCFSFLCGSWLYAVHAVLTGVVSTVSRRRDEMVRGPVLVLGTSGLHARPQGVVLNESNNVTKRQLCLIS</sequence>
<organism evidence="1 2">
    <name type="scientific">Rhodofomes roseus</name>
    <dbReference type="NCBI Taxonomy" id="34475"/>
    <lineage>
        <taxon>Eukaryota</taxon>
        <taxon>Fungi</taxon>
        <taxon>Dikarya</taxon>
        <taxon>Basidiomycota</taxon>
        <taxon>Agaricomycotina</taxon>
        <taxon>Agaricomycetes</taxon>
        <taxon>Polyporales</taxon>
        <taxon>Rhodofomes</taxon>
    </lineage>
</organism>
<gene>
    <name evidence="1" type="ORF">C8Q71DRAFT_762181</name>
</gene>
<evidence type="ECO:0008006" key="3">
    <source>
        <dbReference type="Google" id="ProtNLM"/>
    </source>
</evidence>
<protein>
    <recommendedName>
        <fullName evidence="3">Secreted protein</fullName>
    </recommendedName>
</protein>
<evidence type="ECO:0000313" key="2">
    <source>
        <dbReference type="Proteomes" id="UP000814176"/>
    </source>
</evidence>
<accession>A0ABQ8KF70</accession>
<evidence type="ECO:0000313" key="1">
    <source>
        <dbReference type="EMBL" id="KAH9836377.1"/>
    </source>
</evidence>
<dbReference type="RefSeq" id="XP_047778662.1">
    <property type="nucleotide sequence ID" value="XM_047923910.1"/>
</dbReference>
<reference evidence="1 2" key="1">
    <citation type="journal article" date="2021" name="Environ. Microbiol.">
        <title>Gene family expansions and transcriptome signatures uncover fungal adaptations to wood decay.</title>
        <authorList>
            <person name="Hage H."/>
            <person name="Miyauchi S."/>
            <person name="Viragh M."/>
            <person name="Drula E."/>
            <person name="Min B."/>
            <person name="Chaduli D."/>
            <person name="Navarro D."/>
            <person name="Favel A."/>
            <person name="Norest M."/>
            <person name="Lesage-Meessen L."/>
            <person name="Balint B."/>
            <person name="Merenyi Z."/>
            <person name="de Eugenio L."/>
            <person name="Morin E."/>
            <person name="Martinez A.T."/>
            <person name="Baldrian P."/>
            <person name="Stursova M."/>
            <person name="Martinez M.J."/>
            <person name="Novotny C."/>
            <person name="Magnuson J.K."/>
            <person name="Spatafora J.W."/>
            <person name="Maurice S."/>
            <person name="Pangilinan J."/>
            <person name="Andreopoulos W."/>
            <person name="LaButti K."/>
            <person name="Hundley H."/>
            <person name="Na H."/>
            <person name="Kuo A."/>
            <person name="Barry K."/>
            <person name="Lipzen A."/>
            <person name="Henrissat B."/>
            <person name="Riley R."/>
            <person name="Ahrendt S."/>
            <person name="Nagy L.G."/>
            <person name="Grigoriev I.V."/>
            <person name="Martin F."/>
            <person name="Rosso M.N."/>
        </authorList>
    </citation>
    <scope>NUCLEOTIDE SEQUENCE [LARGE SCALE GENOMIC DNA]</scope>
    <source>
        <strain evidence="1 2">CIRM-BRFM 1785</strain>
    </source>
</reference>